<feature type="region of interest" description="Disordered" evidence="1">
    <location>
        <begin position="380"/>
        <end position="407"/>
    </location>
</feature>
<reference evidence="2 3" key="1">
    <citation type="submission" date="2019-10" db="EMBL/GenBank/DDBJ databases">
        <authorList>
            <person name="Palmer J.M."/>
        </authorList>
    </citation>
    <scope>NUCLEOTIDE SEQUENCE [LARGE SCALE GENOMIC DNA]</scope>
    <source>
        <strain evidence="2 3">TWF506</strain>
    </source>
</reference>
<feature type="region of interest" description="Disordered" evidence="1">
    <location>
        <begin position="82"/>
        <end position="112"/>
    </location>
</feature>
<dbReference type="AlphaFoldDB" id="A0AAN8RVG3"/>
<feature type="region of interest" description="Disordered" evidence="1">
    <location>
        <begin position="277"/>
        <end position="327"/>
    </location>
</feature>
<evidence type="ECO:0000313" key="2">
    <source>
        <dbReference type="EMBL" id="KAK6516990.1"/>
    </source>
</evidence>
<accession>A0AAN8RVG3</accession>
<name>A0AAN8RVG3_9PEZI</name>
<sequence>MVMNSDLRRVSQKQGRETLLQKITVAGMSPLVKPEDIEYPMAAANTKFYIPSIKDADGMQLLSAAAFSYPPAYLRSTASPQSIAHTVPGPNRGSPRRQPIKPAKRTPRDHRPMYSQEEADAILYLRDSVGLPWKKVVELWNLLFDANTGKRWGPRTISGLQSHYYRMLGIDKSHGRRSSAPNPDIGLLKATTRRYWWVYGDRPDVTRGVVRTPEQLKILQKQNIRRLRREAQREGRRQRKLTRRSIVDHPKETMVSHLSKVMQIALEEPKCIMEIEENCPNDSDSDTSTGDSFDQNSISDVDGYDTSSIAPPPSSHTSTPTSPFEGFDSEAKASRRLLEDVKNQSNTLPPFKSLWGLADRGNRRDTNIIRWQDRLETLDRPGREKISGTPSRPTNKNPMAGWPIAQI</sequence>
<dbReference type="Proteomes" id="UP001307849">
    <property type="component" value="Unassembled WGS sequence"/>
</dbReference>
<evidence type="ECO:0000313" key="3">
    <source>
        <dbReference type="Proteomes" id="UP001307849"/>
    </source>
</evidence>
<feature type="region of interest" description="Disordered" evidence="1">
    <location>
        <begin position="227"/>
        <end position="249"/>
    </location>
</feature>
<protein>
    <submittedName>
        <fullName evidence="2">Uncharacterized protein</fullName>
    </submittedName>
</protein>
<proteinExistence type="predicted"/>
<keyword evidence="3" id="KW-1185">Reference proteome</keyword>
<comment type="caution">
    <text evidence="2">The sequence shown here is derived from an EMBL/GenBank/DDBJ whole genome shotgun (WGS) entry which is preliminary data.</text>
</comment>
<feature type="compositionally biased region" description="Basic residues" evidence="1">
    <location>
        <begin position="94"/>
        <end position="108"/>
    </location>
</feature>
<evidence type="ECO:0000256" key="1">
    <source>
        <dbReference type="SAM" id="MobiDB-lite"/>
    </source>
</evidence>
<dbReference type="EMBL" id="JAVHJM010000003">
    <property type="protein sequence ID" value="KAK6516990.1"/>
    <property type="molecule type" value="Genomic_DNA"/>
</dbReference>
<gene>
    <name evidence="2" type="ORF">TWF506_006869</name>
</gene>
<organism evidence="2 3">
    <name type="scientific">Arthrobotrys conoides</name>
    <dbReference type="NCBI Taxonomy" id="74498"/>
    <lineage>
        <taxon>Eukaryota</taxon>
        <taxon>Fungi</taxon>
        <taxon>Dikarya</taxon>
        <taxon>Ascomycota</taxon>
        <taxon>Pezizomycotina</taxon>
        <taxon>Orbiliomycetes</taxon>
        <taxon>Orbiliales</taxon>
        <taxon>Orbiliaceae</taxon>
        <taxon>Arthrobotrys</taxon>
    </lineage>
</organism>
<feature type="compositionally biased region" description="Polar residues" evidence="1">
    <location>
        <begin position="388"/>
        <end position="397"/>
    </location>
</feature>